<evidence type="ECO:0000313" key="7">
    <source>
        <dbReference type="Proteomes" id="UP001610631"/>
    </source>
</evidence>
<dbReference type="InterPro" id="IPR015083">
    <property type="entry name" value="NorB/c/GfsB-D-like_docking"/>
</dbReference>
<evidence type="ECO:0000256" key="1">
    <source>
        <dbReference type="ARBA" id="ARBA00001957"/>
    </source>
</evidence>
<dbReference type="CDD" id="cd00833">
    <property type="entry name" value="PKS"/>
    <property type="match status" value="1"/>
</dbReference>
<dbReference type="Gene3D" id="3.30.70.3290">
    <property type="match status" value="1"/>
</dbReference>
<dbReference type="InterPro" id="IPR032821">
    <property type="entry name" value="PKS_assoc"/>
</dbReference>
<dbReference type="InterPro" id="IPR036299">
    <property type="entry name" value="Polyketide_synth_docking_sf"/>
</dbReference>
<accession>A0ABW7PR22</accession>
<dbReference type="InterPro" id="IPR014031">
    <property type="entry name" value="Ketoacyl_synth_C"/>
</dbReference>
<keyword evidence="2" id="KW-0808">Transferase</keyword>
<name>A0ABW7PR22_9ACTN</name>
<reference evidence="6 7" key="1">
    <citation type="submission" date="2024-03" db="EMBL/GenBank/DDBJ databases">
        <title>Whole genome sequencing of Streptomyces racemochromogenes, to identify antimicrobial biosynthetic gene clusters.</title>
        <authorList>
            <person name="Suryawanshi P."/>
            <person name="Krishnaraj P.U."/>
            <person name="Arun Y.P."/>
            <person name="Suryawanshi M.P."/>
            <person name="Rakshit O."/>
        </authorList>
    </citation>
    <scope>NUCLEOTIDE SEQUENCE [LARGE SCALE GENOMIC DNA]</scope>
    <source>
        <strain evidence="6 7">AUDT626</strain>
    </source>
</reference>
<dbReference type="Pfam" id="PF16197">
    <property type="entry name" value="KAsynt_C_assoc"/>
    <property type="match status" value="1"/>
</dbReference>
<dbReference type="Pfam" id="PF00109">
    <property type="entry name" value="ketoacyl-synt"/>
    <property type="match status" value="1"/>
</dbReference>
<organism evidence="6 7">
    <name type="scientific">Streptomyces racemochromogenes</name>
    <dbReference type="NCBI Taxonomy" id="67353"/>
    <lineage>
        <taxon>Bacteria</taxon>
        <taxon>Bacillati</taxon>
        <taxon>Actinomycetota</taxon>
        <taxon>Actinomycetes</taxon>
        <taxon>Kitasatosporales</taxon>
        <taxon>Streptomycetaceae</taxon>
        <taxon>Streptomyces</taxon>
    </lineage>
</organism>
<dbReference type="Gene3D" id="3.40.47.10">
    <property type="match status" value="1"/>
</dbReference>
<dbReference type="InterPro" id="IPR018201">
    <property type="entry name" value="Ketoacyl_synth_AS"/>
</dbReference>
<protein>
    <submittedName>
        <fullName evidence="6">Beta-ketoacyl synthase N-terminal-like domain-containing protein</fullName>
    </submittedName>
</protein>
<keyword evidence="7" id="KW-1185">Reference proteome</keyword>
<dbReference type="PROSITE" id="PS00606">
    <property type="entry name" value="KS3_1"/>
    <property type="match status" value="1"/>
</dbReference>
<evidence type="ECO:0000256" key="3">
    <source>
        <dbReference type="ARBA" id="ARBA00023268"/>
    </source>
</evidence>
<dbReference type="Pfam" id="PF02801">
    <property type="entry name" value="Ketoacyl-synt_C"/>
    <property type="match status" value="1"/>
</dbReference>
<dbReference type="RefSeq" id="WP_395514066.1">
    <property type="nucleotide sequence ID" value="NZ_JBBDHD010000244.1"/>
</dbReference>
<sequence length="515" mass="52885">MADEAQLRDYLKKAIADARDVRKRLREVEDQAREPIAIVSMACRYPGGVSSPADLWRLVADGVDAVSGFPEDRGWDLDGLVDPDPDHAGTSYTDQGGFLEGAGLFDAGFFGISPREALAMDPQQRLLLETSWEALERAGIDPFALKGADVAVFSGVSGQGYGAGAGVVPPEVEGFAGTGAASCVASGRVSYVFGFEGPALSIDTGCSSSLVAMHLAAESLRRGECSMALAGGAMVMATPGSFMAFSRQRGLATDGRCKAFADGADGMGLAEGVGVVLLERLSVAREKGHKVLAVLRGSAVNQDGASNGLTAPNGPSQQRVIRGALASAGISASDVDVVEGHGTGTALGDPIEAQALLATYGKGRDPQRPLWLGSLKSNIGHTQAAAGVGSVIKMVEALRHGVIPPTLHAEEPTSQVDWSAGAVELLTEAREWPRTGRPRRAGVSSFGVSGTNAHLILEEAPEEAPVEELAEAGPVAGGVVPLVVSARTAVSLAGQAERLAGFVEGAEGVSLAEVA</sequence>
<dbReference type="SUPFAM" id="SSF101173">
    <property type="entry name" value="Docking domain B of the erythromycin polyketide synthase (DEBS)"/>
    <property type="match status" value="1"/>
</dbReference>
<dbReference type="SMART" id="SM00825">
    <property type="entry name" value="PKS_KS"/>
    <property type="match status" value="1"/>
</dbReference>
<proteinExistence type="predicted"/>
<dbReference type="SUPFAM" id="SSF53901">
    <property type="entry name" value="Thiolase-like"/>
    <property type="match status" value="1"/>
</dbReference>
<dbReference type="Proteomes" id="UP001610631">
    <property type="component" value="Unassembled WGS sequence"/>
</dbReference>
<dbReference type="InterPro" id="IPR016039">
    <property type="entry name" value="Thiolase-like"/>
</dbReference>
<dbReference type="PANTHER" id="PTHR43775:SF51">
    <property type="entry name" value="INACTIVE PHENOLPHTHIOCEROL SYNTHESIS POLYKETIDE SYNTHASE TYPE I PKS1-RELATED"/>
    <property type="match status" value="1"/>
</dbReference>
<keyword evidence="4" id="KW-0012">Acyltransferase</keyword>
<dbReference type="InterPro" id="IPR014030">
    <property type="entry name" value="Ketoacyl_synth_N"/>
</dbReference>
<dbReference type="InterPro" id="IPR020841">
    <property type="entry name" value="PKS_Beta-ketoAc_synthase_dom"/>
</dbReference>
<feature type="non-terminal residue" evidence="6">
    <location>
        <position position="515"/>
    </location>
</feature>
<evidence type="ECO:0000256" key="4">
    <source>
        <dbReference type="ARBA" id="ARBA00023315"/>
    </source>
</evidence>
<comment type="caution">
    <text evidence="6">The sequence shown here is derived from an EMBL/GenBank/DDBJ whole genome shotgun (WGS) entry which is preliminary data.</text>
</comment>
<dbReference type="InterPro" id="IPR050091">
    <property type="entry name" value="PKS_NRPS_Biosynth_Enz"/>
</dbReference>
<feature type="domain" description="Ketosynthase family 3 (KS3)" evidence="5">
    <location>
        <begin position="33"/>
        <end position="459"/>
    </location>
</feature>
<gene>
    <name evidence="6" type="ORF">WDV06_36245</name>
</gene>
<dbReference type="PROSITE" id="PS52004">
    <property type="entry name" value="KS3_2"/>
    <property type="match status" value="1"/>
</dbReference>
<evidence type="ECO:0000259" key="5">
    <source>
        <dbReference type="PROSITE" id="PS52004"/>
    </source>
</evidence>
<dbReference type="Pfam" id="PF08990">
    <property type="entry name" value="Docking"/>
    <property type="match status" value="1"/>
</dbReference>
<comment type="cofactor">
    <cofactor evidence="1">
        <name>pantetheine 4'-phosphate</name>
        <dbReference type="ChEBI" id="CHEBI:47942"/>
    </cofactor>
</comment>
<dbReference type="EMBL" id="JBBDHD010000244">
    <property type="protein sequence ID" value="MFH7600511.1"/>
    <property type="molecule type" value="Genomic_DNA"/>
</dbReference>
<dbReference type="PANTHER" id="PTHR43775">
    <property type="entry name" value="FATTY ACID SYNTHASE"/>
    <property type="match status" value="1"/>
</dbReference>
<evidence type="ECO:0000313" key="6">
    <source>
        <dbReference type="EMBL" id="MFH7600511.1"/>
    </source>
</evidence>
<keyword evidence="3" id="KW-0511">Multifunctional enzyme</keyword>
<evidence type="ECO:0000256" key="2">
    <source>
        <dbReference type="ARBA" id="ARBA00022679"/>
    </source>
</evidence>